<keyword evidence="3 6" id="KW-0597">Phosphoprotein</keyword>
<dbReference type="SMART" id="SM00388">
    <property type="entry name" value="HisKA"/>
    <property type="match status" value="1"/>
</dbReference>
<dbReference type="SUPFAM" id="SSF47384">
    <property type="entry name" value="Homodimeric domain of signal transducing histidine kinase"/>
    <property type="match status" value="1"/>
</dbReference>
<dbReference type="Proteomes" id="UP000192277">
    <property type="component" value="Unassembled WGS sequence"/>
</dbReference>
<dbReference type="SMART" id="SM00448">
    <property type="entry name" value="REC"/>
    <property type="match status" value="1"/>
</dbReference>
<name>A0ABX3NSE4_9BACT</name>
<dbReference type="InterPro" id="IPR003661">
    <property type="entry name" value="HisK_dim/P_dom"/>
</dbReference>
<gene>
    <name evidence="9" type="ORF">A4D02_11000</name>
</gene>
<dbReference type="InterPro" id="IPR005467">
    <property type="entry name" value="His_kinase_dom"/>
</dbReference>
<protein>
    <recommendedName>
        <fullName evidence="2">histidine kinase</fullName>
        <ecNumber evidence="2">2.7.13.3</ecNumber>
    </recommendedName>
</protein>
<accession>A0ABX3NSE4</accession>
<dbReference type="RefSeq" id="WP_014218992.1">
    <property type="nucleotide sequence ID" value="NZ_LWBO01000034.1"/>
</dbReference>
<dbReference type="EC" id="2.7.13.3" evidence="2"/>
<dbReference type="SMART" id="SM00387">
    <property type="entry name" value="HATPase_c"/>
    <property type="match status" value="1"/>
</dbReference>
<dbReference type="InterPro" id="IPR036890">
    <property type="entry name" value="HATPase_C_sf"/>
</dbReference>
<dbReference type="SUPFAM" id="SSF55874">
    <property type="entry name" value="ATPase domain of HSP90 chaperone/DNA topoisomerase II/histidine kinase"/>
    <property type="match status" value="1"/>
</dbReference>
<keyword evidence="4" id="KW-0808">Transferase</keyword>
<dbReference type="Pfam" id="PF00072">
    <property type="entry name" value="Response_reg"/>
    <property type="match status" value="1"/>
</dbReference>
<dbReference type="PANTHER" id="PTHR42878:SF15">
    <property type="entry name" value="BACTERIOPHYTOCHROME"/>
    <property type="match status" value="1"/>
</dbReference>
<feature type="domain" description="Histidine kinase" evidence="7">
    <location>
        <begin position="186"/>
        <end position="410"/>
    </location>
</feature>
<organism evidence="9 10">
    <name type="scientific">Niastella koreensis</name>
    <dbReference type="NCBI Taxonomy" id="354356"/>
    <lineage>
        <taxon>Bacteria</taxon>
        <taxon>Pseudomonadati</taxon>
        <taxon>Bacteroidota</taxon>
        <taxon>Chitinophagia</taxon>
        <taxon>Chitinophagales</taxon>
        <taxon>Chitinophagaceae</taxon>
        <taxon>Niastella</taxon>
    </lineage>
</organism>
<dbReference type="InterPro" id="IPR011006">
    <property type="entry name" value="CheY-like_superfamily"/>
</dbReference>
<dbReference type="InterPro" id="IPR003594">
    <property type="entry name" value="HATPase_dom"/>
</dbReference>
<reference evidence="9 10" key="1">
    <citation type="submission" date="2016-04" db="EMBL/GenBank/DDBJ databases">
        <authorList>
            <person name="Chen L."/>
            <person name="Zhuang W."/>
            <person name="Wang G."/>
        </authorList>
    </citation>
    <scope>NUCLEOTIDE SEQUENCE [LARGE SCALE GENOMIC DNA]</scope>
    <source>
        <strain evidence="10">GR20</strain>
    </source>
</reference>
<feature type="modified residue" description="4-aspartylphosphate" evidence="6">
    <location>
        <position position="50"/>
    </location>
</feature>
<dbReference type="Gene3D" id="1.10.287.130">
    <property type="match status" value="1"/>
</dbReference>
<dbReference type="InterPro" id="IPR001789">
    <property type="entry name" value="Sig_transdc_resp-reg_receiver"/>
</dbReference>
<evidence type="ECO:0000256" key="2">
    <source>
        <dbReference type="ARBA" id="ARBA00012438"/>
    </source>
</evidence>
<feature type="domain" description="Response regulatory" evidence="8">
    <location>
        <begin position="1"/>
        <end position="118"/>
    </location>
</feature>
<sequence>MILIVDDKYENLFSLKTLLQLYAYETDTAASGEEALKKILKNEYSVIILDVQMPDMDGYEVAEAISGLNKTRDIPIIFLSAVNIDKRFIAKGYDSGGVDYITKPFDNDLLLLKVRTFYRLYQQRMELKKVEEALRREIEMRKRSQEEVEQINSLLEYKVEERTKDLTQLNKDLESRNAELAQYAYLASHDLQEPLRKIITFIKIIDEKYLAGIPEAKQEMTKVITSSERMRNLINALLSYSKLSAGSYFAPVNLNEVIKDALADLELAIKDKQALIQVTTLPELDAIAAQMRQLFQNLLSNALKFSKKTIRPQIKIYSELVDELSMEALPVQPGKYVRIHVCDNGIGLDESYIDKIFVIFQRLHGRTQYEGTGIGLAIVKKIVEKHNGLIGVKSHEGEGATFTIVLPLKQGNNTN</sequence>
<dbReference type="GO" id="GO:0016301">
    <property type="term" value="F:kinase activity"/>
    <property type="evidence" value="ECO:0007669"/>
    <property type="project" value="UniProtKB-KW"/>
</dbReference>
<evidence type="ECO:0000256" key="1">
    <source>
        <dbReference type="ARBA" id="ARBA00000085"/>
    </source>
</evidence>
<dbReference type="PANTHER" id="PTHR42878">
    <property type="entry name" value="TWO-COMPONENT HISTIDINE KINASE"/>
    <property type="match status" value="1"/>
</dbReference>
<dbReference type="PROSITE" id="PS50109">
    <property type="entry name" value="HIS_KIN"/>
    <property type="match status" value="1"/>
</dbReference>
<evidence type="ECO:0000313" key="9">
    <source>
        <dbReference type="EMBL" id="OQP43993.1"/>
    </source>
</evidence>
<dbReference type="Gene3D" id="3.40.50.2300">
    <property type="match status" value="1"/>
</dbReference>
<dbReference type="EMBL" id="LWBO01000034">
    <property type="protein sequence ID" value="OQP43993.1"/>
    <property type="molecule type" value="Genomic_DNA"/>
</dbReference>
<keyword evidence="10" id="KW-1185">Reference proteome</keyword>
<dbReference type="Pfam" id="PF02518">
    <property type="entry name" value="HATPase_c"/>
    <property type="match status" value="1"/>
</dbReference>
<evidence type="ECO:0000313" key="10">
    <source>
        <dbReference type="Proteomes" id="UP000192277"/>
    </source>
</evidence>
<dbReference type="InterPro" id="IPR036097">
    <property type="entry name" value="HisK_dim/P_sf"/>
</dbReference>
<dbReference type="CDD" id="cd00082">
    <property type="entry name" value="HisKA"/>
    <property type="match status" value="1"/>
</dbReference>
<dbReference type="PRINTS" id="PR00344">
    <property type="entry name" value="BCTRLSENSOR"/>
</dbReference>
<proteinExistence type="predicted"/>
<evidence type="ECO:0000259" key="7">
    <source>
        <dbReference type="PROSITE" id="PS50109"/>
    </source>
</evidence>
<dbReference type="PROSITE" id="PS50110">
    <property type="entry name" value="RESPONSE_REGULATORY"/>
    <property type="match status" value="1"/>
</dbReference>
<dbReference type="SUPFAM" id="SSF52172">
    <property type="entry name" value="CheY-like"/>
    <property type="match status" value="1"/>
</dbReference>
<dbReference type="InterPro" id="IPR050351">
    <property type="entry name" value="BphY/WalK/GraS-like"/>
</dbReference>
<dbReference type="Gene3D" id="3.30.565.10">
    <property type="entry name" value="Histidine kinase-like ATPase, C-terminal domain"/>
    <property type="match status" value="1"/>
</dbReference>
<evidence type="ECO:0000256" key="4">
    <source>
        <dbReference type="ARBA" id="ARBA00022679"/>
    </source>
</evidence>
<evidence type="ECO:0000256" key="6">
    <source>
        <dbReference type="PROSITE-ProRule" id="PRU00169"/>
    </source>
</evidence>
<comment type="caution">
    <text evidence="9">The sequence shown here is derived from an EMBL/GenBank/DDBJ whole genome shotgun (WGS) entry which is preliminary data.</text>
</comment>
<keyword evidence="5 9" id="KW-0418">Kinase</keyword>
<dbReference type="InterPro" id="IPR004358">
    <property type="entry name" value="Sig_transdc_His_kin-like_C"/>
</dbReference>
<comment type="catalytic activity">
    <reaction evidence="1">
        <text>ATP + protein L-histidine = ADP + protein N-phospho-L-histidine.</text>
        <dbReference type="EC" id="2.7.13.3"/>
    </reaction>
</comment>
<evidence type="ECO:0000256" key="3">
    <source>
        <dbReference type="ARBA" id="ARBA00022553"/>
    </source>
</evidence>
<dbReference type="Pfam" id="PF00512">
    <property type="entry name" value="HisKA"/>
    <property type="match status" value="1"/>
</dbReference>
<evidence type="ECO:0000256" key="5">
    <source>
        <dbReference type="ARBA" id="ARBA00022777"/>
    </source>
</evidence>
<evidence type="ECO:0000259" key="8">
    <source>
        <dbReference type="PROSITE" id="PS50110"/>
    </source>
</evidence>